<name>A0A6J4UD53_9BACT</name>
<dbReference type="EMBL" id="CADCWI010000028">
    <property type="protein sequence ID" value="CAA9545209.1"/>
    <property type="molecule type" value="Genomic_DNA"/>
</dbReference>
<feature type="non-terminal residue" evidence="1">
    <location>
        <position position="63"/>
    </location>
</feature>
<gene>
    <name evidence="1" type="ORF">AVDCRST_MAG43-519</name>
</gene>
<dbReference type="AlphaFoldDB" id="A0A6J4UD53"/>
<proteinExistence type="predicted"/>
<evidence type="ECO:0000313" key="1">
    <source>
        <dbReference type="EMBL" id="CAA9545209.1"/>
    </source>
</evidence>
<organism evidence="1">
    <name type="scientific">uncultured Thermomicrobiales bacterium</name>
    <dbReference type="NCBI Taxonomy" id="1645740"/>
    <lineage>
        <taxon>Bacteria</taxon>
        <taxon>Pseudomonadati</taxon>
        <taxon>Thermomicrobiota</taxon>
        <taxon>Thermomicrobia</taxon>
        <taxon>Thermomicrobiales</taxon>
        <taxon>environmental samples</taxon>
    </lineage>
</organism>
<feature type="non-terminal residue" evidence="1">
    <location>
        <position position="1"/>
    </location>
</feature>
<protein>
    <submittedName>
        <fullName evidence="1">Uncharacterized protein</fullName>
    </submittedName>
</protein>
<accession>A0A6J4UD53</accession>
<reference evidence="1" key="1">
    <citation type="submission" date="2020-02" db="EMBL/GenBank/DDBJ databases">
        <authorList>
            <person name="Meier V. D."/>
        </authorList>
    </citation>
    <scope>NUCLEOTIDE SEQUENCE</scope>
    <source>
        <strain evidence="1">AVDCRST_MAG43</strain>
    </source>
</reference>
<sequence>EVLPGSAPRFALRVGCLRRTRGGAPRRGDFQDPARSGLRPIAGRCVSGVRADRLNRPEAIGKV</sequence>